<dbReference type="PANTHER" id="PTHR14359:SF6">
    <property type="entry name" value="PHOSPHOPANTOTHENOYLCYSTEINE DECARBOXYLASE"/>
    <property type="match status" value="1"/>
</dbReference>
<dbReference type="AlphaFoldDB" id="G4RNJ5"/>
<dbReference type="PATRIC" id="fig|768679.9.peg.488"/>
<evidence type="ECO:0000256" key="2">
    <source>
        <dbReference type="ARBA" id="ARBA00023239"/>
    </source>
</evidence>
<comment type="similarity">
    <text evidence="3">In the C-terminal section; belongs to the PPC synthetase family.</text>
</comment>
<dbReference type="GO" id="GO:0010181">
    <property type="term" value="F:FMN binding"/>
    <property type="evidence" value="ECO:0007669"/>
    <property type="project" value="UniProtKB-UniRule"/>
</dbReference>
<dbReference type="Pfam" id="PF04127">
    <property type="entry name" value="DFP"/>
    <property type="match status" value="1"/>
</dbReference>
<sequence>MFLNIGRRSPVAEVEPIRGSLSGLLRGVRTALVVTSGISLYKSVDLARLLIRHGAEVRVVMSRKAAELVSPELFRWATGVRPVAKLTGRAEHVSICASSQLLVVAPATANTVAKASLGIADDVATTCIHAALGAGARAVFVPTMNLSMWRNPAFQEALDRLKSWGALVVEPKFEEGKAKYPDVEEVAEAAIDATAPRDMRGLKVLVTAGPTHEHLDDVKYISTPSSGLTGVYFAREAAARGAEVTLVAGPGVRAPPGVRAVPAVSVLDMHKAVLELAPHQDLMVFAAAPLDFYVEGRISGKIDSSLPFYTVRLIRAPKMASEARRLNPRAVIVGFKAEHGASEEELLRKAEARMKEGGWDLALAHDVSRMGFGTLKDKYIVLYRDGRREALGPAHKRELAREVLTRALSLRR</sequence>
<name>G4RNJ5_THETK</name>
<comment type="pathway">
    <text evidence="3">Cofactor biosynthesis; coenzyme A biosynthesis.</text>
</comment>
<dbReference type="SUPFAM" id="SSF102645">
    <property type="entry name" value="CoaB-like"/>
    <property type="match status" value="1"/>
</dbReference>
<feature type="domain" description="Flavoprotein" evidence="4">
    <location>
        <begin position="29"/>
        <end position="192"/>
    </location>
</feature>
<comment type="catalytic activity">
    <reaction evidence="3">
        <text>(R)-4'-phosphopantothenate + L-cysteine + CTP = N-[(R)-4-phosphopantothenoyl]-L-cysteine + CMP + diphosphate + H(+)</text>
        <dbReference type="Rhea" id="RHEA:19397"/>
        <dbReference type="ChEBI" id="CHEBI:10986"/>
        <dbReference type="ChEBI" id="CHEBI:15378"/>
        <dbReference type="ChEBI" id="CHEBI:33019"/>
        <dbReference type="ChEBI" id="CHEBI:35235"/>
        <dbReference type="ChEBI" id="CHEBI:37563"/>
        <dbReference type="ChEBI" id="CHEBI:59458"/>
        <dbReference type="ChEBI" id="CHEBI:60377"/>
        <dbReference type="EC" id="6.3.2.5"/>
    </reaction>
</comment>
<dbReference type="KEGG" id="ttn:TTX_0472"/>
<dbReference type="STRING" id="768679.TTX_0472"/>
<keyword evidence="3" id="KW-0460">Magnesium</keyword>
<comment type="similarity">
    <text evidence="3">In the N-terminal section; belongs to the HFCD (homo-oligomeric flavin containing Cys decarboxylase) superfamily.</text>
</comment>
<dbReference type="PaxDb" id="768679-TTX_0472"/>
<evidence type="ECO:0000313" key="6">
    <source>
        <dbReference type="EMBL" id="CCC81139.1"/>
    </source>
</evidence>
<keyword evidence="3" id="KW-0285">Flavoprotein</keyword>
<feature type="domain" description="DNA/pantothenate metabolism flavoprotein C-terminal" evidence="5">
    <location>
        <begin position="199"/>
        <end position="407"/>
    </location>
</feature>
<keyword evidence="3" id="KW-0479">Metal-binding</keyword>
<dbReference type="UniPathway" id="UPA00241"/>
<dbReference type="GO" id="GO:0004633">
    <property type="term" value="F:phosphopantothenoylcysteine decarboxylase activity"/>
    <property type="evidence" value="ECO:0007669"/>
    <property type="project" value="UniProtKB-UniRule"/>
</dbReference>
<dbReference type="EMBL" id="FN869859">
    <property type="protein sequence ID" value="CCC81139.1"/>
    <property type="molecule type" value="Genomic_DNA"/>
</dbReference>
<evidence type="ECO:0000259" key="4">
    <source>
        <dbReference type="Pfam" id="PF02441"/>
    </source>
</evidence>
<dbReference type="HAMAP" id="MF_02225">
    <property type="entry name" value="CoaBC"/>
    <property type="match status" value="1"/>
</dbReference>
<dbReference type="GO" id="GO:0046872">
    <property type="term" value="F:metal ion binding"/>
    <property type="evidence" value="ECO:0007669"/>
    <property type="project" value="UniProtKB-KW"/>
</dbReference>
<dbReference type="HOGENOM" id="CLU_033319_0_3_2"/>
<keyword evidence="2 3" id="KW-0456">Lyase</keyword>
<keyword evidence="7" id="KW-1185">Reference proteome</keyword>
<keyword evidence="1 3" id="KW-0210">Decarboxylase</keyword>
<feature type="binding site" evidence="3">
    <location>
        <position position="291"/>
    </location>
    <ligand>
        <name>CTP</name>
        <dbReference type="ChEBI" id="CHEBI:37563"/>
    </ligand>
</feature>
<dbReference type="Gene3D" id="3.40.50.1950">
    <property type="entry name" value="Flavin prenyltransferase-like"/>
    <property type="match status" value="1"/>
</dbReference>
<feature type="region of interest" description="Phosphopantothenoylcysteine decarboxylase" evidence="3">
    <location>
        <begin position="1"/>
        <end position="203"/>
    </location>
</feature>
<comment type="cofactor">
    <cofactor evidence="3">
        <name>FMN</name>
        <dbReference type="ChEBI" id="CHEBI:58210"/>
    </cofactor>
    <text evidence="3">Binds 1 FMN per subunit.</text>
</comment>
<comment type="catalytic activity">
    <reaction evidence="3">
        <text>N-[(R)-4-phosphopantothenoyl]-L-cysteine + H(+) = (R)-4'-phosphopantetheine + CO2</text>
        <dbReference type="Rhea" id="RHEA:16793"/>
        <dbReference type="ChEBI" id="CHEBI:15378"/>
        <dbReference type="ChEBI" id="CHEBI:16526"/>
        <dbReference type="ChEBI" id="CHEBI:59458"/>
        <dbReference type="ChEBI" id="CHEBI:61723"/>
        <dbReference type="EC" id="4.1.1.36"/>
    </reaction>
</comment>
<dbReference type="eggNOG" id="arCOG01704">
    <property type="taxonomic scope" value="Archaea"/>
</dbReference>
<dbReference type="GO" id="GO:0015937">
    <property type="term" value="P:coenzyme A biosynthetic process"/>
    <property type="evidence" value="ECO:0007669"/>
    <property type="project" value="UniProtKB-UniRule"/>
</dbReference>
<keyword evidence="3" id="KW-0436">Ligase</keyword>
<dbReference type="NCBIfam" id="TIGR00521">
    <property type="entry name" value="coaBC_dfp"/>
    <property type="match status" value="1"/>
</dbReference>
<evidence type="ECO:0000256" key="1">
    <source>
        <dbReference type="ARBA" id="ARBA00022793"/>
    </source>
</evidence>
<evidence type="ECO:0000313" key="7">
    <source>
        <dbReference type="Proteomes" id="UP000002654"/>
    </source>
</evidence>
<feature type="region of interest" description="Phosphopantothenate--cysteine ligase" evidence="3">
    <location>
        <begin position="204"/>
        <end position="412"/>
    </location>
</feature>
<accession>G4RNJ5</accession>
<keyword evidence="3" id="KW-0288">FMN</keyword>
<dbReference type="InterPro" id="IPR036551">
    <property type="entry name" value="Flavin_trans-like"/>
</dbReference>
<evidence type="ECO:0000256" key="3">
    <source>
        <dbReference type="HAMAP-Rule" id="MF_02225"/>
    </source>
</evidence>
<gene>
    <name evidence="6" type="primary">dfp</name>
    <name evidence="3" type="synonym">coaBC</name>
    <name evidence="6" type="ordered locus">TTX_0472</name>
</gene>
<dbReference type="Proteomes" id="UP000002654">
    <property type="component" value="Chromosome"/>
</dbReference>
<reference evidence="6 7" key="1">
    <citation type="journal article" date="2011" name="PLoS ONE">
        <title>The complete genome sequence of Thermoproteus tenax: a physiologically versatile member of the Crenarchaeota.</title>
        <authorList>
            <person name="Siebers B."/>
            <person name="Zaparty M."/>
            <person name="Raddatz G."/>
            <person name="Tjaden B."/>
            <person name="Albers S.V."/>
            <person name="Bell S.D."/>
            <person name="Blombach F."/>
            <person name="Kletzin A."/>
            <person name="Kyrpides N."/>
            <person name="Lanz C."/>
            <person name="Plagens A."/>
            <person name="Rampp M."/>
            <person name="Rosinus A."/>
            <person name="von Jan M."/>
            <person name="Makarova K.S."/>
            <person name="Klenk H.P."/>
            <person name="Schuster S.C."/>
            <person name="Hensel R."/>
        </authorList>
    </citation>
    <scope>NUCLEOTIDE SEQUENCE [LARGE SCALE GENOMIC DNA]</scope>
    <source>
        <strain evidence="7">ATCC 35583 / DSM 2078 / JCM 9277 / NBRC 100435 / Kra 1</strain>
    </source>
</reference>
<proteinExistence type="inferred from homology"/>
<dbReference type="InterPro" id="IPR005252">
    <property type="entry name" value="CoaBC"/>
</dbReference>
<dbReference type="GO" id="GO:0004632">
    <property type="term" value="F:phosphopantothenate--cysteine ligase activity"/>
    <property type="evidence" value="ECO:0007669"/>
    <property type="project" value="UniProtKB-UniRule"/>
</dbReference>
<comment type="function">
    <text evidence="3">Catalyzes two sequential steps in the biosynthesis of coenzyme A. In the first step cysteine is conjugated to 4'-phosphopantothenate to form 4-phosphopantothenoylcysteine. In the second step the latter compound is decarboxylated to form 4'-phosphopantotheine.</text>
</comment>
<keyword evidence="3" id="KW-0511">Multifunctional enzyme</keyword>
<comment type="caution">
    <text evidence="3">Lacks conserved residue(s) required for the propagation of feature annotation.</text>
</comment>
<protein>
    <recommendedName>
        <fullName evidence="3">Coenzyme A biosynthesis bifunctional protein CoaBC</fullName>
    </recommendedName>
    <alternativeName>
        <fullName evidence="3">DNA/pantothenate metabolism flavoprotein</fullName>
    </alternativeName>
    <alternativeName>
        <fullName evidence="3">Phosphopantothenoylcysteine synthetase/decarboxylase</fullName>
        <shortName evidence="3">PPCS-PPCDC</shortName>
    </alternativeName>
    <domain>
        <recommendedName>
            <fullName evidence="3">Phosphopantothenoylcysteine decarboxylase</fullName>
            <shortName evidence="3">PPC decarboxylase</shortName>
            <shortName evidence="3">PPC-DC</shortName>
            <ecNumber evidence="3">4.1.1.36</ecNumber>
        </recommendedName>
        <alternativeName>
            <fullName evidence="3">CoaC</fullName>
        </alternativeName>
    </domain>
    <domain>
        <recommendedName>
            <fullName evidence="3">Phosphopantothenate--cysteine ligase</fullName>
            <ecNumber evidence="3">6.3.2.5</ecNumber>
        </recommendedName>
        <alternativeName>
            <fullName evidence="3">CoaB</fullName>
        </alternativeName>
        <alternativeName>
            <fullName evidence="3">Phosphopantothenoylcysteine synthetase</fullName>
            <shortName evidence="3">PPC synthetase</shortName>
            <shortName evidence="3">PPC-S</shortName>
        </alternativeName>
    </domain>
</protein>
<dbReference type="PANTHER" id="PTHR14359">
    <property type="entry name" value="HOMO-OLIGOMERIC FLAVIN CONTAINING CYS DECARBOXYLASE FAMILY"/>
    <property type="match status" value="1"/>
</dbReference>
<dbReference type="Gene3D" id="3.40.50.10300">
    <property type="entry name" value="CoaB-like"/>
    <property type="match status" value="1"/>
</dbReference>
<organism evidence="6 7">
    <name type="scientific">Thermoproteus tenax (strain ATCC 35583 / DSM 2078 / JCM 9277 / NBRC 100435 / Kra 1)</name>
    <dbReference type="NCBI Taxonomy" id="768679"/>
    <lineage>
        <taxon>Archaea</taxon>
        <taxon>Thermoproteota</taxon>
        <taxon>Thermoprotei</taxon>
        <taxon>Thermoproteales</taxon>
        <taxon>Thermoproteaceae</taxon>
        <taxon>Thermoproteus</taxon>
    </lineage>
</organism>
<dbReference type="EC" id="4.1.1.36" evidence="3"/>
<dbReference type="InterPro" id="IPR003382">
    <property type="entry name" value="Flavoprotein"/>
</dbReference>
<dbReference type="GO" id="GO:0071513">
    <property type="term" value="C:phosphopantothenoylcysteine decarboxylase complex"/>
    <property type="evidence" value="ECO:0007669"/>
    <property type="project" value="TreeGrafter"/>
</dbReference>
<feature type="binding site" evidence="3">
    <location>
        <position position="335"/>
    </location>
    <ligand>
        <name>CTP</name>
        <dbReference type="ChEBI" id="CHEBI:37563"/>
    </ligand>
</feature>
<dbReference type="Pfam" id="PF02441">
    <property type="entry name" value="Flavoprotein"/>
    <property type="match status" value="1"/>
</dbReference>
<dbReference type="InterPro" id="IPR035929">
    <property type="entry name" value="CoaB-like_sf"/>
</dbReference>
<evidence type="ECO:0000259" key="5">
    <source>
        <dbReference type="Pfam" id="PF04127"/>
    </source>
</evidence>
<dbReference type="InterPro" id="IPR007085">
    <property type="entry name" value="DNA/pantothenate-metab_flavo_C"/>
</dbReference>
<dbReference type="EC" id="6.3.2.5" evidence="3"/>
<dbReference type="GO" id="GO:0015941">
    <property type="term" value="P:pantothenate catabolic process"/>
    <property type="evidence" value="ECO:0007669"/>
    <property type="project" value="InterPro"/>
</dbReference>
<feature type="binding site" evidence="3">
    <location>
        <position position="301"/>
    </location>
    <ligand>
        <name>CTP</name>
        <dbReference type="ChEBI" id="CHEBI:37563"/>
    </ligand>
</feature>
<comment type="cofactor">
    <cofactor evidence="3">
        <name>Mg(2+)</name>
        <dbReference type="ChEBI" id="CHEBI:18420"/>
    </cofactor>
</comment>
<dbReference type="SUPFAM" id="SSF52507">
    <property type="entry name" value="Homo-oligomeric flavin-containing Cys decarboxylases, HFCD"/>
    <property type="match status" value="1"/>
</dbReference>